<proteinExistence type="predicted"/>
<reference evidence="1 2" key="1">
    <citation type="journal article" date="2016" name="Nat. Commun.">
        <title>Thousands of microbial genomes shed light on interconnected biogeochemical processes in an aquifer system.</title>
        <authorList>
            <person name="Anantharaman K."/>
            <person name="Brown C.T."/>
            <person name="Hug L.A."/>
            <person name="Sharon I."/>
            <person name="Castelle C.J."/>
            <person name="Probst A.J."/>
            <person name="Thomas B.C."/>
            <person name="Singh A."/>
            <person name="Wilkins M.J."/>
            <person name="Karaoz U."/>
            <person name="Brodie E.L."/>
            <person name="Williams K.H."/>
            <person name="Hubbard S.S."/>
            <person name="Banfield J.F."/>
        </authorList>
    </citation>
    <scope>NUCLEOTIDE SEQUENCE [LARGE SCALE GENOMIC DNA]</scope>
</reference>
<protein>
    <recommendedName>
        <fullName evidence="3">Antitoxin VbhA domain-containing protein</fullName>
    </recommendedName>
</protein>
<evidence type="ECO:0000313" key="1">
    <source>
        <dbReference type="EMBL" id="OGG84514.1"/>
    </source>
</evidence>
<organism evidence="1 2">
    <name type="scientific">Candidatus Kaiserbacteria bacterium RIFCSPLOWO2_12_FULL_45_26</name>
    <dbReference type="NCBI Taxonomy" id="1798525"/>
    <lineage>
        <taxon>Bacteria</taxon>
        <taxon>Candidatus Kaiseribacteriota</taxon>
    </lineage>
</organism>
<sequence>MKPLGDNETRLFLQAAIEGLTPQQILARDQMLAADTAAAINEIEARFVVGHATLAESIGAQVQANRDRCGGGT</sequence>
<dbReference type="STRING" id="1798525.A3G90_00250"/>
<dbReference type="AlphaFoldDB" id="A0A1F6FF91"/>
<dbReference type="EMBL" id="MFMM01000001">
    <property type="protein sequence ID" value="OGG84514.1"/>
    <property type="molecule type" value="Genomic_DNA"/>
</dbReference>
<comment type="caution">
    <text evidence="1">The sequence shown here is derived from an EMBL/GenBank/DDBJ whole genome shotgun (WGS) entry which is preliminary data.</text>
</comment>
<name>A0A1F6FF91_9BACT</name>
<evidence type="ECO:0008006" key="3">
    <source>
        <dbReference type="Google" id="ProtNLM"/>
    </source>
</evidence>
<evidence type="ECO:0000313" key="2">
    <source>
        <dbReference type="Proteomes" id="UP000177325"/>
    </source>
</evidence>
<accession>A0A1F6FF91</accession>
<gene>
    <name evidence="1" type="ORF">A3G90_00250</name>
</gene>
<dbReference type="Proteomes" id="UP000177325">
    <property type="component" value="Unassembled WGS sequence"/>
</dbReference>